<gene>
    <name evidence="3" type="ORF">NS319_17395</name>
</gene>
<dbReference type="SMART" id="SM00421">
    <property type="entry name" value="HTH_LUXR"/>
    <property type="match status" value="1"/>
</dbReference>
<dbReference type="AlphaFoldDB" id="A0A147HS43"/>
<comment type="caution">
    <text evidence="3">The sequence shown here is derived from an EMBL/GenBank/DDBJ whole genome shotgun (WGS) entry which is preliminary data.</text>
</comment>
<sequence>MENRAEDRFDKLSERQRECLRLVFQHRKSAEIAALLGLSARYVDNLLIEAKNIVDVSSRAEAAVLFAAYESGVESSHPVINPATQASIWPLPMPVPNSTSPVNHLTWRQVLAWVWIIAIAAPVGMMTTAMAVLALMFVFGTKPT</sequence>
<organism evidence="3 4">
    <name type="scientific">Sphingomonas sanguinis</name>
    <dbReference type="NCBI Taxonomy" id="33051"/>
    <lineage>
        <taxon>Bacteria</taxon>
        <taxon>Pseudomonadati</taxon>
        <taxon>Pseudomonadota</taxon>
        <taxon>Alphaproteobacteria</taxon>
        <taxon>Sphingomonadales</taxon>
        <taxon>Sphingomonadaceae</taxon>
        <taxon>Sphingomonas</taxon>
    </lineage>
</organism>
<dbReference type="RefSeq" id="WP_058734733.1">
    <property type="nucleotide sequence ID" value="NZ_LDTD01000161.1"/>
</dbReference>
<evidence type="ECO:0000256" key="1">
    <source>
        <dbReference type="SAM" id="Phobius"/>
    </source>
</evidence>
<name>A0A147HS43_9SPHN</name>
<dbReference type="SUPFAM" id="SSF46894">
    <property type="entry name" value="C-terminal effector domain of the bipartite response regulators"/>
    <property type="match status" value="1"/>
</dbReference>
<evidence type="ECO:0000259" key="2">
    <source>
        <dbReference type="PROSITE" id="PS50043"/>
    </source>
</evidence>
<keyword evidence="1" id="KW-0472">Membrane</keyword>
<reference evidence="3 4" key="1">
    <citation type="journal article" date="2016" name="Front. Microbiol.">
        <title>Genomic Resource of Rice Seed Associated Bacteria.</title>
        <authorList>
            <person name="Midha S."/>
            <person name="Bansal K."/>
            <person name="Sharma S."/>
            <person name="Kumar N."/>
            <person name="Patil P.P."/>
            <person name="Chaudhry V."/>
            <person name="Patil P.B."/>
        </authorList>
    </citation>
    <scope>NUCLEOTIDE SEQUENCE [LARGE SCALE GENOMIC DNA]</scope>
    <source>
        <strain evidence="3 4">NS319</strain>
    </source>
</reference>
<dbReference type="Pfam" id="PF08281">
    <property type="entry name" value="Sigma70_r4_2"/>
    <property type="match status" value="1"/>
</dbReference>
<dbReference type="GO" id="GO:0016987">
    <property type="term" value="F:sigma factor activity"/>
    <property type="evidence" value="ECO:0007669"/>
    <property type="project" value="InterPro"/>
</dbReference>
<feature type="transmembrane region" description="Helical" evidence="1">
    <location>
        <begin position="110"/>
        <end position="139"/>
    </location>
</feature>
<accession>A0A147HS43</accession>
<dbReference type="InterPro" id="IPR000792">
    <property type="entry name" value="Tscrpt_reg_LuxR_C"/>
</dbReference>
<dbReference type="GO" id="GO:0003677">
    <property type="term" value="F:DNA binding"/>
    <property type="evidence" value="ECO:0007669"/>
    <property type="project" value="InterPro"/>
</dbReference>
<dbReference type="GO" id="GO:0006352">
    <property type="term" value="P:DNA-templated transcription initiation"/>
    <property type="evidence" value="ECO:0007669"/>
    <property type="project" value="InterPro"/>
</dbReference>
<evidence type="ECO:0000313" key="3">
    <source>
        <dbReference type="EMBL" id="KTT67086.1"/>
    </source>
</evidence>
<dbReference type="EMBL" id="LDTD01000161">
    <property type="protein sequence ID" value="KTT67086.1"/>
    <property type="molecule type" value="Genomic_DNA"/>
</dbReference>
<dbReference type="InterPro" id="IPR036388">
    <property type="entry name" value="WH-like_DNA-bd_sf"/>
</dbReference>
<protein>
    <recommendedName>
        <fullName evidence="2">HTH luxR-type domain-containing protein</fullName>
    </recommendedName>
</protein>
<dbReference type="PATRIC" id="fig|33051.3.peg.1055"/>
<dbReference type="InterPro" id="IPR016032">
    <property type="entry name" value="Sig_transdc_resp-reg_C-effctor"/>
</dbReference>
<dbReference type="Gene3D" id="1.10.10.10">
    <property type="entry name" value="Winged helix-like DNA-binding domain superfamily/Winged helix DNA-binding domain"/>
    <property type="match status" value="1"/>
</dbReference>
<evidence type="ECO:0000313" key="4">
    <source>
        <dbReference type="Proteomes" id="UP000072867"/>
    </source>
</evidence>
<feature type="domain" description="HTH luxR-type" evidence="2">
    <location>
        <begin position="5"/>
        <end position="70"/>
    </location>
</feature>
<dbReference type="Proteomes" id="UP000072867">
    <property type="component" value="Unassembled WGS sequence"/>
</dbReference>
<proteinExistence type="predicted"/>
<keyword evidence="1" id="KW-1133">Transmembrane helix</keyword>
<dbReference type="PROSITE" id="PS50043">
    <property type="entry name" value="HTH_LUXR_2"/>
    <property type="match status" value="1"/>
</dbReference>
<keyword evidence="1" id="KW-0812">Transmembrane</keyword>
<dbReference type="InterPro" id="IPR013249">
    <property type="entry name" value="RNA_pol_sigma70_r4_t2"/>
</dbReference>